<keyword evidence="1" id="KW-0472">Membrane</keyword>
<feature type="transmembrane region" description="Helical" evidence="1">
    <location>
        <begin position="208"/>
        <end position="226"/>
    </location>
</feature>
<feature type="transmembrane region" description="Helical" evidence="1">
    <location>
        <begin position="89"/>
        <end position="107"/>
    </location>
</feature>
<dbReference type="KEGG" id="mcau:MIT9_P0987"/>
<feature type="transmembrane region" description="Helical" evidence="1">
    <location>
        <begin position="31"/>
        <end position="54"/>
    </location>
</feature>
<feature type="transmembrane region" description="Helical" evidence="1">
    <location>
        <begin position="238"/>
        <end position="261"/>
    </location>
</feature>
<protein>
    <recommendedName>
        <fullName evidence="2">Cytochrome c assembly protein domain-containing protein</fullName>
    </recommendedName>
</protein>
<evidence type="ECO:0000313" key="4">
    <source>
        <dbReference type="Proteomes" id="UP001321825"/>
    </source>
</evidence>
<dbReference type="InterPro" id="IPR002541">
    <property type="entry name" value="Cyt_c_assembly"/>
</dbReference>
<name>A0AAU9CA81_9GAMM</name>
<gene>
    <name evidence="3" type="ORF">MIT9_P0987</name>
</gene>
<dbReference type="GO" id="GO:0017004">
    <property type="term" value="P:cytochrome complex assembly"/>
    <property type="evidence" value="ECO:0007669"/>
    <property type="project" value="InterPro"/>
</dbReference>
<sequence length="264" mass="28819">MANWTMIVAGGAIAAYLVGFWRLLHPAASRWTVLAATAIGAVLHGIALGNILLTPAGLDLSFFNTAALISWMIVLLFLTAALGKPLDKLGLAVLPLAALTLLLRLAFPAEVHPLATLSPGMQLHILVSILAFSLLNVAAFQAVLLAWQDWQLRHKHPGRFVRSLPPLQAMETFLFQLIGVGFVLLSASLLTGLMFVEDLFAQHLVHKTVLSILSWGVFGLLLWGRWRHGWRGKTAIRWTLGGFAALLLAYFGSKLVLELILRRA</sequence>
<keyword evidence="1" id="KW-1133">Transmembrane helix</keyword>
<dbReference type="Pfam" id="PF01578">
    <property type="entry name" value="Cytochrom_C_asm"/>
    <property type="match status" value="1"/>
</dbReference>
<feature type="transmembrane region" description="Helical" evidence="1">
    <location>
        <begin position="60"/>
        <end position="82"/>
    </location>
</feature>
<evidence type="ECO:0000313" key="3">
    <source>
        <dbReference type="EMBL" id="BCX81409.1"/>
    </source>
</evidence>
<feature type="transmembrane region" description="Helical" evidence="1">
    <location>
        <begin position="173"/>
        <end position="196"/>
    </location>
</feature>
<feature type="domain" description="Cytochrome c assembly protein" evidence="2">
    <location>
        <begin position="38"/>
        <end position="260"/>
    </location>
</feature>
<keyword evidence="1" id="KW-0812">Transmembrane</keyword>
<dbReference type="PANTHER" id="PTHR38034:SF1">
    <property type="entry name" value="INNER MEMBRANE PROTEIN YPJD"/>
    <property type="match status" value="1"/>
</dbReference>
<dbReference type="AlphaFoldDB" id="A0AAU9CA81"/>
<dbReference type="GO" id="GO:0005886">
    <property type="term" value="C:plasma membrane"/>
    <property type="evidence" value="ECO:0007669"/>
    <property type="project" value="TreeGrafter"/>
</dbReference>
<feature type="transmembrane region" description="Helical" evidence="1">
    <location>
        <begin position="6"/>
        <end position="24"/>
    </location>
</feature>
<proteinExistence type="predicted"/>
<dbReference type="Proteomes" id="UP001321825">
    <property type="component" value="Chromosome"/>
</dbReference>
<reference evidence="4" key="1">
    <citation type="journal article" date="2024" name="Int. J. Syst. Evol. Microbiol.">
        <title>Methylomarinovum tepidoasis sp. nov., a moderately thermophilic methanotroph of the family Methylothermaceae isolated from a deep-sea hydrothermal field.</title>
        <authorList>
            <person name="Hirayama H."/>
            <person name="Takaki Y."/>
            <person name="Abe M."/>
            <person name="Miyazaki M."/>
            <person name="Uematsu K."/>
            <person name="Matsui Y."/>
            <person name="Takai K."/>
        </authorList>
    </citation>
    <scope>NUCLEOTIDE SEQUENCE [LARGE SCALE GENOMIC DNA]</scope>
    <source>
        <strain evidence="4">IT-9</strain>
    </source>
</reference>
<dbReference type="GO" id="GO:0020037">
    <property type="term" value="F:heme binding"/>
    <property type="evidence" value="ECO:0007669"/>
    <property type="project" value="InterPro"/>
</dbReference>
<organism evidence="3 4">
    <name type="scientific">Methylomarinovum caldicuralii</name>
    <dbReference type="NCBI Taxonomy" id="438856"/>
    <lineage>
        <taxon>Bacteria</taxon>
        <taxon>Pseudomonadati</taxon>
        <taxon>Pseudomonadota</taxon>
        <taxon>Gammaproteobacteria</taxon>
        <taxon>Methylococcales</taxon>
        <taxon>Methylothermaceae</taxon>
        <taxon>Methylomarinovum</taxon>
    </lineage>
</organism>
<evidence type="ECO:0000256" key="1">
    <source>
        <dbReference type="SAM" id="Phobius"/>
    </source>
</evidence>
<accession>A0AAU9CA81</accession>
<dbReference type="EMBL" id="AP024714">
    <property type="protein sequence ID" value="BCX81409.1"/>
    <property type="molecule type" value="Genomic_DNA"/>
</dbReference>
<evidence type="ECO:0000259" key="2">
    <source>
        <dbReference type="Pfam" id="PF01578"/>
    </source>
</evidence>
<feature type="transmembrane region" description="Helical" evidence="1">
    <location>
        <begin position="127"/>
        <end position="147"/>
    </location>
</feature>
<dbReference type="RefSeq" id="WP_317706337.1">
    <property type="nucleotide sequence ID" value="NZ_AP024714.1"/>
</dbReference>
<dbReference type="PANTHER" id="PTHR38034">
    <property type="entry name" value="INNER MEMBRANE PROTEIN YPJD"/>
    <property type="match status" value="1"/>
</dbReference>
<dbReference type="InterPro" id="IPR052372">
    <property type="entry name" value="YpjD/HemX"/>
</dbReference>
<keyword evidence="4" id="KW-1185">Reference proteome</keyword>